<name>A0AAV1YHP4_LUPLU</name>
<dbReference type="PANTHER" id="PTHR19918:SF43">
    <property type="entry name" value="CELL DIVISION CYCLE 20.2, COFACTOR OF APC COMPLEX-LIKE ISOFORM X2"/>
    <property type="match status" value="1"/>
</dbReference>
<dbReference type="PANTHER" id="PTHR19918">
    <property type="entry name" value="CELL DIVISION CYCLE 20 CDC20 FIZZY -RELATED"/>
    <property type="match status" value="1"/>
</dbReference>
<keyword evidence="6" id="KW-0131">Cell cycle</keyword>
<dbReference type="GO" id="GO:0010997">
    <property type="term" value="F:anaphase-promoting complex binding"/>
    <property type="evidence" value="ECO:0007669"/>
    <property type="project" value="InterPro"/>
</dbReference>
<accession>A0AAV1YHP4</accession>
<dbReference type="InterPro" id="IPR001680">
    <property type="entry name" value="WD40_rpt"/>
</dbReference>
<evidence type="ECO:0000256" key="3">
    <source>
        <dbReference type="ARBA" id="ARBA00022618"/>
    </source>
</evidence>
<evidence type="ECO:0000256" key="5">
    <source>
        <dbReference type="ARBA" id="ARBA00022776"/>
    </source>
</evidence>
<dbReference type="InterPro" id="IPR036322">
    <property type="entry name" value="WD40_repeat_dom_sf"/>
</dbReference>
<feature type="repeat" description="WD" evidence="7">
    <location>
        <begin position="157"/>
        <end position="189"/>
    </location>
</feature>
<dbReference type="InterPro" id="IPR033010">
    <property type="entry name" value="Cdc20/Fizzy"/>
</dbReference>
<proteinExistence type="inferred from homology"/>
<keyword evidence="4" id="KW-0677">Repeat</keyword>
<keyword evidence="3" id="KW-0132">Cell division</keyword>
<dbReference type="GO" id="GO:0005680">
    <property type="term" value="C:anaphase-promoting complex"/>
    <property type="evidence" value="ECO:0007669"/>
    <property type="project" value="TreeGrafter"/>
</dbReference>
<dbReference type="InterPro" id="IPR056150">
    <property type="entry name" value="WD40_CDC20-Fz"/>
</dbReference>
<keyword evidence="10" id="KW-1185">Reference proteome</keyword>
<feature type="domain" description="CDC20/Fizzy WD40" evidence="8">
    <location>
        <begin position="29"/>
        <end position="310"/>
    </location>
</feature>
<dbReference type="GO" id="GO:1905786">
    <property type="term" value="P:positive regulation of anaphase-promoting complex-dependent catabolic process"/>
    <property type="evidence" value="ECO:0007669"/>
    <property type="project" value="TreeGrafter"/>
</dbReference>
<reference evidence="9 10" key="1">
    <citation type="submission" date="2024-03" db="EMBL/GenBank/DDBJ databases">
        <authorList>
            <person name="Martinez-Hernandez J."/>
        </authorList>
    </citation>
    <scope>NUCLEOTIDE SEQUENCE [LARGE SCALE GENOMIC DNA]</scope>
</reference>
<comment type="caution">
    <text evidence="9">The sequence shown here is derived from an EMBL/GenBank/DDBJ whole genome shotgun (WGS) entry which is preliminary data.</text>
</comment>
<dbReference type="EMBL" id="CAXHTB010000025">
    <property type="protein sequence ID" value="CAL0333455.1"/>
    <property type="molecule type" value="Genomic_DNA"/>
</dbReference>
<dbReference type="InterPro" id="IPR019775">
    <property type="entry name" value="WD40_repeat_CS"/>
</dbReference>
<dbReference type="SMART" id="SM00320">
    <property type="entry name" value="WD40"/>
    <property type="match status" value="5"/>
</dbReference>
<dbReference type="PROSITE" id="PS50082">
    <property type="entry name" value="WD_REPEATS_2"/>
    <property type="match status" value="2"/>
</dbReference>
<protein>
    <recommendedName>
        <fullName evidence="8">CDC20/Fizzy WD40 domain-containing protein</fullName>
    </recommendedName>
</protein>
<sequence length="338" mass="37999">MREEEAVAFKNISKKHHRRQMPKREVRVLDAPHIVNDYYTNILDWGKNNTLAVALGSEMYLWNANNRNVSKLFEANGNDRPASVAWSENTKFIAVGFLHSKLQLWDAETSKPIRDLEGHSKRVAAIAWNGQMLTSGSHDKSIINHDVRAGRNVICQVKGHRAEICGLKWSRRGNMLSSGGNENHIYVWDSSKMSSSSYLHCFKEHCAAVKALAWCPYDSDVLASGGGTEDKCIKLWNVCGLEWNRHHKEILSGHGFSTSTQQNQLCLWRYPSMTKVGGLDRHASRILHLSQSPDGLTVVSAGADETLRFWDVFGPPINDTPQISNLDNLLSLKISPIR</sequence>
<evidence type="ECO:0000313" key="10">
    <source>
        <dbReference type="Proteomes" id="UP001497480"/>
    </source>
</evidence>
<evidence type="ECO:0000313" key="9">
    <source>
        <dbReference type="EMBL" id="CAL0333455.1"/>
    </source>
</evidence>
<evidence type="ECO:0000256" key="7">
    <source>
        <dbReference type="PROSITE-ProRule" id="PRU00221"/>
    </source>
</evidence>
<dbReference type="GO" id="GO:0051301">
    <property type="term" value="P:cell division"/>
    <property type="evidence" value="ECO:0007669"/>
    <property type="project" value="UniProtKB-KW"/>
</dbReference>
<dbReference type="Proteomes" id="UP001497480">
    <property type="component" value="Unassembled WGS sequence"/>
</dbReference>
<dbReference type="GO" id="GO:0031145">
    <property type="term" value="P:anaphase-promoting complex-dependent catabolic process"/>
    <property type="evidence" value="ECO:0007669"/>
    <property type="project" value="TreeGrafter"/>
</dbReference>
<dbReference type="InterPro" id="IPR015943">
    <property type="entry name" value="WD40/YVTN_repeat-like_dom_sf"/>
</dbReference>
<dbReference type="Gene3D" id="2.130.10.10">
    <property type="entry name" value="YVTN repeat-like/Quinoprotein amine dehydrogenase"/>
    <property type="match status" value="1"/>
</dbReference>
<dbReference type="GO" id="GO:1990757">
    <property type="term" value="F:ubiquitin ligase activator activity"/>
    <property type="evidence" value="ECO:0007669"/>
    <property type="project" value="TreeGrafter"/>
</dbReference>
<dbReference type="Pfam" id="PF24807">
    <property type="entry name" value="WD40_CDC20-Fz"/>
    <property type="match status" value="1"/>
</dbReference>
<evidence type="ECO:0000256" key="1">
    <source>
        <dbReference type="ARBA" id="ARBA00006445"/>
    </source>
</evidence>
<evidence type="ECO:0000256" key="2">
    <source>
        <dbReference type="ARBA" id="ARBA00022574"/>
    </source>
</evidence>
<evidence type="ECO:0000256" key="4">
    <source>
        <dbReference type="ARBA" id="ARBA00022737"/>
    </source>
</evidence>
<gene>
    <name evidence="9" type="ORF">LLUT_LOCUS34515</name>
</gene>
<keyword evidence="2 7" id="KW-0853">WD repeat</keyword>
<dbReference type="AlphaFoldDB" id="A0AAV1YHP4"/>
<keyword evidence="5" id="KW-0498">Mitosis</keyword>
<dbReference type="PROSITE" id="PS00678">
    <property type="entry name" value="WD_REPEATS_1"/>
    <property type="match status" value="1"/>
</dbReference>
<organism evidence="9 10">
    <name type="scientific">Lupinus luteus</name>
    <name type="common">European yellow lupine</name>
    <dbReference type="NCBI Taxonomy" id="3873"/>
    <lineage>
        <taxon>Eukaryota</taxon>
        <taxon>Viridiplantae</taxon>
        <taxon>Streptophyta</taxon>
        <taxon>Embryophyta</taxon>
        <taxon>Tracheophyta</taxon>
        <taxon>Spermatophyta</taxon>
        <taxon>Magnoliopsida</taxon>
        <taxon>eudicotyledons</taxon>
        <taxon>Gunneridae</taxon>
        <taxon>Pentapetalae</taxon>
        <taxon>rosids</taxon>
        <taxon>fabids</taxon>
        <taxon>Fabales</taxon>
        <taxon>Fabaceae</taxon>
        <taxon>Papilionoideae</taxon>
        <taxon>50 kb inversion clade</taxon>
        <taxon>genistoids sensu lato</taxon>
        <taxon>core genistoids</taxon>
        <taxon>Genisteae</taxon>
        <taxon>Lupinus</taxon>
    </lineage>
</organism>
<dbReference type="PROSITE" id="PS50294">
    <property type="entry name" value="WD_REPEATS_REGION"/>
    <property type="match status" value="2"/>
</dbReference>
<feature type="repeat" description="WD" evidence="7">
    <location>
        <begin position="279"/>
        <end position="312"/>
    </location>
</feature>
<evidence type="ECO:0000259" key="8">
    <source>
        <dbReference type="Pfam" id="PF24807"/>
    </source>
</evidence>
<comment type="similarity">
    <text evidence="1">Belongs to the WD repeat CDC20/Fizzy family.</text>
</comment>
<dbReference type="SUPFAM" id="SSF50978">
    <property type="entry name" value="WD40 repeat-like"/>
    <property type="match status" value="1"/>
</dbReference>
<evidence type="ECO:0000256" key="6">
    <source>
        <dbReference type="ARBA" id="ARBA00023306"/>
    </source>
</evidence>